<evidence type="ECO:0000256" key="3">
    <source>
        <dbReference type="ARBA" id="ARBA00022475"/>
    </source>
</evidence>
<feature type="transmembrane region" description="Helical" evidence="7">
    <location>
        <begin position="410"/>
        <end position="430"/>
    </location>
</feature>
<evidence type="ECO:0000313" key="9">
    <source>
        <dbReference type="Proteomes" id="UP000192445"/>
    </source>
</evidence>
<dbReference type="SUPFAM" id="SSF103473">
    <property type="entry name" value="MFS general substrate transporter"/>
    <property type="match status" value="1"/>
</dbReference>
<evidence type="ECO:0000256" key="6">
    <source>
        <dbReference type="ARBA" id="ARBA00023136"/>
    </source>
</evidence>
<evidence type="ECO:0000256" key="2">
    <source>
        <dbReference type="ARBA" id="ARBA00022448"/>
    </source>
</evidence>
<evidence type="ECO:0000256" key="4">
    <source>
        <dbReference type="ARBA" id="ARBA00022692"/>
    </source>
</evidence>
<accession>A0A1V0UKQ7</accession>
<keyword evidence="2" id="KW-0813">Transport</keyword>
<dbReference type="KEGG" id="svu:B1H20_32740"/>
<dbReference type="EMBL" id="CP020570">
    <property type="protein sequence ID" value="ARF65660.1"/>
    <property type="molecule type" value="Genomic_DNA"/>
</dbReference>
<name>A0A1V0UKQ7_STRVN</name>
<dbReference type="PANTHER" id="PTHR23513">
    <property type="entry name" value="INTEGRAL MEMBRANE EFFLUX PROTEIN-RELATED"/>
    <property type="match status" value="1"/>
</dbReference>
<dbReference type="Proteomes" id="UP000192445">
    <property type="component" value="Chromosome"/>
</dbReference>
<keyword evidence="4 7" id="KW-0812">Transmembrane</keyword>
<feature type="transmembrane region" description="Helical" evidence="7">
    <location>
        <begin position="118"/>
        <end position="138"/>
    </location>
</feature>
<dbReference type="GO" id="GO:0022857">
    <property type="term" value="F:transmembrane transporter activity"/>
    <property type="evidence" value="ECO:0007669"/>
    <property type="project" value="InterPro"/>
</dbReference>
<dbReference type="GO" id="GO:0005886">
    <property type="term" value="C:plasma membrane"/>
    <property type="evidence" value="ECO:0007669"/>
    <property type="project" value="UniProtKB-SubCell"/>
</dbReference>
<feature type="transmembrane region" description="Helical" evidence="7">
    <location>
        <begin position="159"/>
        <end position="178"/>
    </location>
</feature>
<protein>
    <recommendedName>
        <fullName evidence="10">MFS transporter</fullName>
    </recommendedName>
</protein>
<sequence>MFEMVASHTVRTRSEIWKGFPSIARREIGTVGTSTFQSQSTSALMLLLLSVLVIEVTGSAASAPLVIAAGALPALLLVRWVRSVNRLLDHRWVMILSDTGAFAVALALFLLSQADVQAWQIYCGVALFSGFGAFYLPAMRGWVADQSGDITQLTWLNSMLAVATQASVVVGWALGGVLASTVGISFALGLCAIAYACGIVLQFVVFVVVNRTPLRRAAAPAAGPGERRRSSAKEVPETAMRQEGGAWRMVFSPRRLGLFTGSLLAMELSHVLAFSMFVPLVTQASADRSWVAGLANACFALAAIGSGVLVSGGSLGNWVRSHTPGVLIAGFAVQTVFGLSASQTVLAVALYTLVGVLSGGDTVLQSEVQDRWRSVGSSQAFAVFGAVSGPSQLVGSLVIAFLLLHFSITAVYVGTIMILGFGSALLLVVARAKSINPVEEVIP</sequence>
<evidence type="ECO:0008006" key="10">
    <source>
        <dbReference type="Google" id="ProtNLM"/>
    </source>
</evidence>
<feature type="transmembrane region" description="Helical" evidence="7">
    <location>
        <begin position="380"/>
        <end position="404"/>
    </location>
</feature>
<feature type="transmembrane region" description="Helical" evidence="7">
    <location>
        <begin position="324"/>
        <end position="342"/>
    </location>
</feature>
<evidence type="ECO:0000313" key="8">
    <source>
        <dbReference type="EMBL" id="ARF65660.1"/>
    </source>
</evidence>
<keyword evidence="5 7" id="KW-1133">Transmembrane helix</keyword>
<feature type="transmembrane region" description="Helical" evidence="7">
    <location>
        <begin position="256"/>
        <end position="278"/>
    </location>
</feature>
<reference evidence="8 9" key="1">
    <citation type="submission" date="2017-03" db="EMBL/GenBank/DDBJ databases">
        <title>Complete Genome Sequence of a natural compounds producer, Streptomyces violaceus S21.</title>
        <authorList>
            <person name="Zhong C."/>
            <person name="Zhao Z."/>
            <person name="Fu J."/>
            <person name="Zong G."/>
            <person name="Qin R."/>
            <person name="Cao G."/>
        </authorList>
    </citation>
    <scope>NUCLEOTIDE SEQUENCE [LARGE SCALE GENOMIC DNA]</scope>
    <source>
        <strain evidence="8 9">S21</strain>
    </source>
</reference>
<evidence type="ECO:0000256" key="5">
    <source>
        <dbReference type="ARBA" id="ARBA00022989"/>
    </source>
</evidence>
<proteinExistence type="predicted"/>
<gene>
    <name evidence="8" type="ORF">B1H20_32740</name>
</gene>
<keyword evidence="6 7" id="KW-0472">Membrane</keyword>
<dbReference type="Pfam" id="PF07690">
    <property type="entry name" value="MFS_1"/>
    <property type="match status" value="1"/>
</dbReference>
<organism evidence="8 9">
    <name type="scientific">Streptomyces violaceoruber</name>
    <dbReference type="NCBI Taxonomy" id="1935"/>
    <lineage>
        <taxon>Bacteria</taxon>
        <taxon>Bacillati</taxon>
        <taxon>Actinomycetota</taxon>
        <taxon>Actinomycetes</taxon>
        <taxon>Kitasatosporales</taxon>
        <taxon>Streptomycetaceae</taxon>
        <taxon>Streptomyces</taxon>
        <taxon>Streptomyces violaceoruber group</taxon>
    </lineage>
</organism>
<dbReference type="Gene3D" id="1.20.1250.20">
    <property type="entry name" value="MFS general substrate transporter like domains"/>
    <property type="match status" value="1"/>
</dbReference>
<evidence type="ECO:0000256" key="7">
    <source>
        <dbReference type="SAM" id="Phobius"/>
    </source>
</evidence>
<feature type="transmembrane region" description="Helical" evidence="7">
    <location>
        <begin position="184"/>
        <end position="209"/>
    </location>
</feature>
<evidence type="ECO:0000256" key="1">
    <source>
        <dbReference type="ARBA" id="ARBA00004429"/>
    </source>
</evidence>
<dbReference type="STRING" id="1935.B1H20_32740"/>
<feature type="transmembrane region" description="Helical" evidence="7">
    <location>
        <begin position="290"/>
        <end position="312"/>
    </location>
</feature>
<dbReference type="AlphaFoldDB" id="A0A1V0UKQ7"/>
<dbReference type="OrthoDB" id="4333057at2"/>
<dbReference type="InterPro" id="IPR036259">
    <property type="entry name" value="MFS_trans_sf"/>
</dbReference>
<feature type="transmembrane region" description="Helical" evidence="7">
    <location>
        <begin position="92"/>
        <end position="112"/>
    </location>
</feature>
<dbReference type="InterPro" id="IPR011701">
    <property type="entry name" value="MFS"/>
</dbReference>
<comment type="subcellular location">
    <subcellularLocation>
        <location evidence="1">Cell inner membrane</location>
        <topology evidence="1">Multi-pass membrane protein</topology>
    </subcellularLocation>
</comment>
<dbReference type="PANTHER" id="PTHR23513:SF9">
    <property type="entry name" value="ENTEROBACTIN EXPORTER ENTS"/>
    <property type="match status" value="1"/>
</dbReference>
<keyword evidence="3" id="KW-1003">Cell membrane</keyword>
<feature type="transmembrane region" description="Helical" evidence="7">
    <location>
        <begin position="60"/>
        <end position="80"/>
    </location>
</feature>